<dbReference type="STRING" id="169427.SAMN05192548_102454"/>
<dbReference type="InterPro" id="IPR016161">
    <property type="entry name" value="Ald_DH/histidinol_DH"/>
</dbReference>
<evidence type="ECO:0000313" key="3">
    <source>
        <dbReference type="Proteomes" id="UP000184395"/>
    </source>
</evidence>
<reference evidence="2 3" key="1">
    <citation type="submission" date="2016-11" db="EMBL/GenBank/DDBJ databases">
        <authorList>
            <person name="Jaros S."/>
            <person name="Januszkiewicz K."/>
            <person name="Wedrychowicz H."/>
        </authorList>
    </citation>
    <scope>NUCLEOTIDE SEQUENCE [LARGE SCALE GENOMIC DNA]</scope>
    <source>
        <strain evidence="2 3">LMG 20594</strain>
    </source>
</reference>
<dbReference type="Proteomes" id="UP000184395">
    <property type="component" value="Unassembled WGS sequence"/>
</dbReference>
<evidence type="ECO:0000313" key="2">
    <source>
        <dbReference type="EMBL" id="SHK49150.1"/>
    </source>
</evidence>
<proteinExistence type="predicted"/>
<dbReference type="EMBL" id="FRAB01000024">
    <property type="protein sequence ID" value="SHK49150.1"/>
    <property type="molecule type" value="Genomic_DNA"/>
</dbReference>
<dbReference type="GO" id="GO:0016491">
    <property type="term" value="F:oxidoreductase activity"/>
    <property type="evidence" value="ECO:0007669"/>
    <property type="project" value="UniProtKB-KW"/>
</dbReference>
<gene>
    <name evidence="2" type="ORF">SAMN05192548_102454</name>
</gene>
<evidence type="ECO:0000256" key="1">
    <source>
        <dbReference type="ARBA" id="ARBA00023002"/>
    </source>
</evidence>
<dbReference type="Gene3D" id="3.40.605.10">
    <property type="entry name" value="Aldehyde Dehydrogenase, Chain A, domain 1"/>
    <property type="match status" value="1"/>
</dbReference>
<dbReference type="PANTHER" id="PTHR43111">
    <property type="entry name" value="ALDEHYDE DEHYDROGENASE B-RELATED"/>
    <property type="match status" value="1"/>
</dbReference>
<sequence length="132" mass="14021">MTELLKNYVDGQWVAGSGDGVTLTDPVTGEALVRVSSESLDLARAFGFAREQAGAALRALTYAQRTARLAEIVKLPQARRDDDYAIAIANSGTTRNDSAVDIALGFYHRRSAVQASSAAIDALTRTTHLPAA</sequence>
<dbReference type="SUPFAM" id="SSF53720">
    <property type="entry name" value="ALDH-like"/>
    <property type="match status" value="1"/>
</dbReference>
<dbReference type="InterPro" id="IPR016162">
    <property type="entry name" value="Ald_DH_N"/>
</dbReference>
<accession>A0A1M6SWX7</accession>
<keyword evidence="1" id="KW-0560">Oxidoreductase</keyword>
<organism evidence="2 3">
    <name type="scientific">Paraburkholderia terricola</name>
    <dbReference type="NCBI Taxonomy" id="169427"/>
    <lineage>
        <taxon>Bacteria</taxon>
        <taxon>Pseudomonadati</taxon>
        <taxon>Pseudomonadota</taxon>
        <taxon>Betaproteobacteria</taxon>
        <taxon>Burkholderiales</taxon>
        <taxon>Burkholderiaceae</taxon>
        <taxon>Paraburkholderia</taxon>
    </lineage>
</organism>
<protein>
    <submittedName>
        <fullName evidence="2">3,4-dehydroadipyl-CoA semialdehyde dehydrogenase</fullName>
    </submittedName>
</protein>
<dbReference type="PANTHER" id="PTHR43111:SF1">
    <property type="entry name" value="ALDEHYDE DEHYDROGENASE B-RELATED"/>
    <property type="match status" value="1"/>
</dbReference>
<dbReference type="AlphaFoldDB" id="A0A1M6SWX7"/>
<name>A0A1M6SWX7_9BURK</name>